<accession>A0A1F5RCH5</accession>
<reference evidence="2 3" key="1">
    <citation type="journal article" date="2016" name="Nat. Commun.">
        <title>Thousands of microbial genomes shed light on interconnected biogeochemical processes in an aquifer system.</title>
        <authorList>
            <person name="Anantharaman K."/>
            <person name="Brown C.T."/>
            <person name="Hug L.A."/>
            <person name="Sharon I."/>
            <person name="Castelle C.J."/>
            <person name="Probst A.J."/>
            <person name="Thomas B.C."/>
            <person name="Singh A."/>
            <person name="Wilkins M.J."/>
            <person name="Karaoz U."/>
            <person name="Brodie E.L."/>
            <person name="Williams K.H."/>
            <person name="Hubbard S.S."/>
            <person name="Banfield J.F."/>
        </authorList>
    </citation>
    <scope>NUCLEOTIDE SEQUENCE [LARGE SCALE GENOMIC DNA]</scope>
</reference>
<evidence type="ECO:0000313" key="3">
    <source>
        <dbReference type="Proteomes" id="UP000177230"/>
    </source>
</evidence>
<keyword evidence="1" id="KW-0812">Transmembrane</keyword>
<name>A0A1F5RCH5_9BACT</name>
<comment type="caution">
    <text evidence="2">The sequence shown here is derived from an EMBL/GenBank/DDBJ whole genome shotgun (WGS) entry which is preliminary data.</text>
</comment>
<sequence>MPFTAAHPAMILPIKARWPKYFSLTALVVGSMAPDFEFFIRFYPLRGPGHTLLGSLYFNLPLVFLTALLFHYVVKKPLIYCLPGSLGSRFYAMAGDRWSIATPRNFLVFTYSALAGMLTHFFLDAFTHPLQMFRDLAPVLMSHLFTIRFYGAEYKVPAHNAIHLAVTAIGLGVILYYIMKLKPAAAGEKRRIGQLFKWAYWGFGLALAVAITVLRTIQIRGRPGIGFFEHYGVTFLSGLILGFLAVSLVYRAFREFR</sequence>
<feature type="transmembrane region" description="Helical" evidence="1">
    <location>
        <begin position="21"/>
        <end position="44"/>
    </location>
</feature>
<protein>
    <recommendedName>
        <fullName evidence="4">DUF4184 domain-containing protein</fullName>
    </recommendedName>
</protein>
<dbReference type="Pfam" id="PF13803">
    <property type="entry name" value="DUF4184"/>
    <property type="match status" value="1"/>
</dbReference>
<gene>
    <name evidence="2" type="ORF">A2024_03940</name>
</gene>
<feature type="transmembrane region" description="Helical" evidence="1">
    <location>
        <begin position="231"/>
        <end position="253"/>
    </location>
</feature>
<feature type="transmembrane region" description="Helical" evidence="1">
    <location>
        <begin position="161"/>
        <end position="178"/>
    </location>
</feature>
<evidence type="ECO:0000256" key="1">
    <source>
        <dbReference type="SAM" id="Phobius"/>
    </source>
</evidence>
<keyword evidence="1" id="KW-0472">Membrane</keyword>
<feature type="transmembrane region" description="Helical" evidence="1">
    <location>
        <begin position="198"/>
        <end position="219"/>
    </location>
</feature>
<keyword evidence="1" id="KW-1133">Transmembrane helix</keyword>
<dbReference type="InterPro" id="IPR025238">
    <property type="entry name" value="DUF4184"/>
</dbReference>
<dbReference type="AlphaFoldDB" id="A0A1F5RCH5"/>
<dbReference type="Proteomes" id="UP000177230">
    <property type="component" value="Unassembled WGS sequence"/>
</dbReference>
<dbReference type="EMBL" id="MFFM01000034">
    <property type="protein sequence ID" value="OGF12145.1"/>
    <property type="molecule type" value="Genomic_DNA"/>
</dbReference>
<proteinExistence type="predicted"/>
<feature type="transmembrane region" description="Helical" evidence="1">
    <location>
        <begin position="106"/>
        <end position="123"/>
    </location>
</feature>
<evidence type="ECO:0008006" key="4">
    <source>
        <dbReference type="Google" id="ProtNLM"/>
    </source>
</evidence>
<organism evidence="2 3">
    <name type="scientific">Candidatus Edwardsbacteria bacterium GWF2_54_11</name>
    <dbReference type="NCBI Taxonomy" id="1817851"/>
    <lineage>
        <taxon>Bacteria</taxon>
        <taxon>Candidatus Edwardsiibacteriota</taxon>
    </lineage>
</organism>
<feature type="transmembrane region" description="Helical" evidence="1">
    <location>
        <begin position="56"/>
        <end position="74"/>
    </location>
</feature>
<evidence type="ECO:0000313" key="2">
    <source>
        <dbReference type="EMBL" id="OGF12145.1"/>
    </source>
</evidence>